<keyword evidence="8 16" id="KW-0472">Membrane</keyword>
<keyword evidence="2" id="KW-1003">Cell membrane</keyword>
<protein>
    <submittedName>
        <fullName evidence="19">Uncharacterized protein</fullName>
    </submittedName>
</protein>
<evidence type="ECO:0000256" key="6">
    <source>
        <dbReference type="ARBA" id="ARBA00023018"/>
    </source>
</evidence>
<sequence length="400" mass="45772">MEQYLGKRLYICMVLIFLFHGSLCVENITSERELLNYLLDPNRYDSSIRPGAESGNSTRIEVDLVMNSVGPVNDMDMEISASFYLRQQWVDQRLAQDMFNHTISVGYKHLDSLWIPDLFFPGAKSEKRHLMTTPNILIRLHPDGSILYSQRLSVTLQCFMELHKFPLDYQKCEIQMESYSYITEQVYFIWSLTRGSLNLLDNAFIPDFTITGVSSTDCTATYATGSFTCLKAEVALKREIGFYITQTYIPSILIVILSWASFWIDHEAVPARISVGLLTVLTITTQSSGARSQLPRVPYIKSIDVWMAVCLVFVFGAYMEYAVVTVLSRKHRKSNERKNSESILNGVILKENGKPEDSKVKSEPGVNPGRTVDKRSRFVFPMSFLIFNLAYWIFYIHGPK</sequence>
<dbReference type="FunFam" id="2.70.170.10:FF:000045">
    <property type="entry name" value="Predicted protein"/>
    <property type="match status" value="1"/>
</dbReference>
<dbReference type="SUPFAM" id="SSF63712">
    <property type="entry name" value="Nicotinic receptor ligand binding domain-like"/>
    <property type="match status" value="1"/>
</dbReference>
<dbReference type="InterPro" id="IPR036719">
    <property type="entry name" value="Neuro-gated_channel_TM_sf"/>
</dbReference>
<feature type="transmembrane region" description="Helical" evidence="16">
    <location>
        <begin position="305"/>
        <end position="328"/>
    </location>
</feature>
<evidence type="ECO:0000313" key="19">
    <source>
        <dbReference type="EMBL" id="KAK6177024.1"/>
    </source>
</evidence>
<keyword evidence="4 16" id="KW-0732">Signal</keyword>
<evidence type="ECO:0000256" key="3">
    <source>
        <dbReference type="ARBA" id="ARBA00022692"/>
    </source>
</evidence>
<keyword evidence="3 16" id="KW-0812">Transmembrane</keyword>
<evidence type="ECO:0000256" key="11">
    <source>
        <dbReference type="ARBA" id="ARBA00023180"/>
    </source>
</evidence>
<evidence type="ECO:0000256" key="4">
    <source>
        <dbReference type="ARBA" id="ARBA00022729"/>
    </source>
</evidence>
<dbReference type="InterPro" id="IPR038050">
    <property type="entry name" value="Neuro_actylchol_rec"/>
</dbReference>
<reference evidence="19 20" key="1">
    <citation type="submission" date="2024-01" db="EMBL/GenBank/DDBJ databases">
        <title>The genome of the rayed Mediterranean limpet Patella caerulea (Linnaeus, 1758).</title>
        <authorList>
            <person name="Anh-Thu Weber A."/>
            <person name="Halstead-Nussloch G."/>
        </authorList>
    </citation>
    <scope>NUCLEOTIDE SEQUENCE [LARGE SCALE GENOMIC DNA]</scope>
    <source>
        <strain evidence="19">AATW-2023a</strain>
        <tissue evidence="19">Whole specimen</tissue>
    </source>
</reference>
<keyword evidence="9" id="KW-1015">Disulfide bond</keyword>
<dbReference type="GO" id="GO:0005230">
    <property type="term" value="F:extracellular ligand-gated monoatomic ion channel activity"/>
    <property type="evidence" value="ECO:0007669"/>
    <property type="project" value="InterPro"/>
</dbReference>
<dbReference type="PRINTS" id="PR00252">
    <property type="entry name" value="NRIONCHANNEL"/>
</dbReference>
<feature type="transmembrane region" description="Helical" evidence="16">
    <location>
        <begin position="378"/>
        <end position="397"/>
    </location>
</feature>
<keyword evidence="6" id="KW-0770">Synapse</keyword>
<evidence type="ECO:0000256" key="2">
    <source>
        <dbReference type="ARBA" id="ARBA00022475"/>
    </source>
</evidence>
<dbReference type="GO" id="GO:0005254">
    <property type="term" value="F:chloride channel activity"/>
    <property type="evidence" value="ECO:0007669"/>
    <property type="project" value="UniProtKB-KW"/>
</dbReference>
<dbReference type="PROSITE" id="PS00236">
    <property type="entry name" value="NEUROTR_ION_CHANNEL"/>
    <property type="match status" value="1"/>
</dbReference>
<evidence type="ECO:0000256" key="14">
    <source>
        <dbReference type="ARBA" id="ARBA00023303"/>
    </source>
</evidence>
<feature type="signal peptide" evidence="16">
    <location>
        <begin position="1"/>
        <end position="24"/>
    </location>
</feature>
<accession>A0AAN8JJC7</accession>
<keyword evidence="12" id="KW-0868">Chloride</keyword>
<evidence type="ECO:0000259" key="18">
    <source>
        <dbReference type="Pfam" id="PF02932"/>
    </source>
</evidence>
<evidence type="ECO:0000256" key="7">
    <source>
        <dbReference type="ARBA" id="ARBA00023065"/>
    </source>
</evidence>
<dbReference type="PRINTS" id="PR00253">
    <property type="entry name" value="GABAARECEPTR"/>
</dbReference>
<feature type="domain" description="Neurotransmitter-gated ion-channel transmembrane" evidence="18">
    <location>
        <begin position="247"/>
        <end position="340"/>
    </location>
</feature>
<dbReference type="PANTHER" id="PTHR18945">
    <property type="entry name" value="NEUROTRANSMITTER GATED ION CHANNEL"/>
    <property type="match status" value="1"/>
</dbReference>
<keyword evidence="1 16" id="KW-0813">Transport</keyword>
<evidence type="ECO:0000256" key="9">
    <source>
        <dbReference type="ARBA" id="ARBA00023157"/>
    </source>
</evidence>
<gene>
    <name evidence="19" type="ORF">SNE40_015214</name>
</gene>
<feature type="chain" id="PRO_5042670979" evidence="16">
    <location>
        <begin position="25"/>
        <end position="400"/>
    </location>
</feature>
<evidence type="ECO:0000256" key="15">
    <source>
        <dbReference type="ARBA" id="ARBA00034104"/>
    </source>
</evidence>
<keyword evidence="10" id="KW-0869">Chloride channel</keyword>
<dbReference type="InterPro" id="IPR036734">
    <property type="entry name" value="Neur_chan_lig-bd_sf"/>
</dbReference>
<name>A0AAN8JJC7_PATCE</name>
<comment type="caution">
    <text evidence="19">The sequence shown here is derived from an EMBL/GenBank/DDBJ whole genome shotgun (WGS) entry which is preliminary data.</text>
</comment>
<dbReference type="Gene3D" id="1.20.58.390">
    <property type="entry name" value="Neurotransmitter-gated ion-channel transmembrane domain"/>
    <property type="match status" value="1"/>
</dbReference>
<dbReference type="FunFam" id="1.20.58.390:FF:000067">
    <property type="entry name" value="Glycine receptor subunit alpha-2"/>
    <property type="match status" value="1"/>
</dbReference>
<dbReference type="Proteomes" id="UP001347796">
    <property type="component" value="Unassembled WGS sequence"/>
</dbReference>
<organism evidence="19 20">
    <name type="scientific">Patella caerulea</name>
    <name type="common">Rayed Mediterranean limpet</name>
    <dbReference type="NCBI Taxonomy" id="87958"/>
    <lineage>
        <taxon>Eukaryota</taxon>
        <taxon>Metazoa</taxon>
        <taxon>Spiralia</taxon>
        <taxon>Lophotrochozoa</taxon>
        <taxon>Mollusca</taxon>
        <taxon>Gastropoda</taxon>
        <taxon>Patellogastropoda</taxon>
        <taxon>Patelloidea</taxon>
        <taxon>Patellidae</taxon>
        <taxon>Patella</taxon>
    </lineage>
</organism>
<dbReference type="CDD" id="cd19049">
    <property type="entry name" value="LGIC_TM_anion"/>
    <property type="match status" value="1"/>
</dbReference>
<dbReference type="Pfam" id="PF02931">
    <property type="entry name" value="Neur_chan_LBD"/>
    <property type="match status" value="1"/>
</dbReference>
<dbReference type="GO" id="GO:0045211">
    <property type="term" value="C:postsynaptic membrane"/>
    <property type="evidence" value="ECO:0007669"/>
    <property type="project" value="UniProtKB-SubCell"/>
</dbReference>
<keyword evidence="5 16" id="KW-1133">Transmembrane helix</keyword>
<dbReference type="Pfam" id="PF02932">
    <property type="entry name" value="Neur_chan_memb"/>
    <property type="match status" value="1"/>
</dbReference>
<dbReference type="NCBIfam" id="TIGR00860">
    <property type="entry name" value="LIC"/>
    <property type="match status" value="1"/>
</dbReference>
<dbReference type="GO" id="GO:0034707">
    <property type="term" value="C:chloride channel complex"/>
    <property type="evidence" value="ECO:0007669"/>
    <property type="project" value="UniProtKB-KW"/>
</dbReference>
<evidence type="ECO:0000256" key="16">
    <source>
        <dbReference type="RuleBase" id="RU000687"/>
    </source>
</evidence>
<keyword evidence="14 16" id="KW-0407">Ion channel</keyword>
<keyword evidence="20" id="KW-1185">Reference proteome</keyword>
<keyword evidence="11" id="KW-0325">Glycoprotein</keyword>
<evidence type="ECO:0000256" key="12">
    <source>
        <dbReference type="ARBA" id="ARBA00023214"/>
    </source>
</evidence>
<feature type="domain" description="Neurotransmitter-gated ion-channel ligand-binding" evidence="17">
    <location>
        <begin position="32"/>
        <end position="237"/>
    </location>
</feature>
<proteinExistence type="inferred from homology"/>
<comment type="subcellular location">
    <subcellularLocation>
        <location evidence="15">Postsynaptic cell membrane</location>
        <topology evidence="15">Multi-pass membrane protein</topology>
    </subcellularLocation>
</comment>
<comment type="similarity">
    <text evidence="16">Belongs to the ligand-gated ion channel (TC 1.A.9) family.</text>
</comment>
<dbReference type="InterPro" id="IPR018000">
    <property type="entry name" value="Neurotransmitter_ion_chnl_CS"/>
</dbReference>
<dbReference type="GO" id="GO:0004888">
    <property type="term" value="F:transmembrane signaling receptor activity"/>
    <property type="evidence" value="ECO:0007669"/>
    <property type="project" value="InterPro"/>
</dbReference>
<feature type="transmembrane region" description="Helical" evidence="16">
    <location>
        <begin position="269"/>
        <end position="285"/>
    </location>
</feature>
<feature type="transmembrane region" description="Helical" evidence="16">
    <location>
        <begin position="240"/>
        <end position="262"/>
    </location>
</feature>
<evidence type="ECO:0000256" key="13">
    <source>
        <dbReference type="ARBA" id="ARBA00023257"/>
    </source>
</evidence>
<evidence type="ECO:0000259" key="17">
    <source>
        <dbReference type="Pfam" id="PF02931"/>
    </source>
</evidence>
<keyword evidence="13" id="KW-0628">Postsynaptic cell membrane</keyword>
<dbReference type="EMBL" id="JAZGQO010000010">
    <property type="protein sequence ID" value="KAK6177024.1"/>
    <property type="molecule type" value="Genomic_DNA"/>
</dbReference>
<dbReference type="InterPro" id="IPR006201">
    <property type="entry name" value="Neur_channel"/>
</dbReference>
<evidence type="ECO:0000256" key="8">
    <source>
        <dbReference type="ARBA" id="ARBA00023136"/>
    </source>
</evidence>
<dbReference type="AlphaFoldDB" id="A0AAN8JJC7"/>
<dbReference type="Gene3D" id="2.70.170.10">
    <property type="entry name" value="Neurotransmitter-gated ion-channel ligand-binding domain"/>
    <property type="match status" value="1"/>
</dbReference>
<evidence type="ECO:0000256" key="1">
    <source>
        <dbReference type="ARBA" id="ARBA00022448"/>
    </source>
</evidence>
<dbReference type="InterPro" id="IPR006029">
    <property type="entry name" value="Neurotrans-gated_channel_TM"/>
</dbReference>
<evidence type="ECO:0000256" key="5">
    <source>
        <dbReference type="ARBA" id="ARBA00022989"/>
    </source>
</evidence>
<evidence type="ECO:0000256" key="10">
    <source>
        <dbReference type="ARBA" id="ARBA00023173"/>
    </source>
</evidence>
<dbReference type="InterPro" id="IPR006028">
    <property type="entry name" value="GABAA/Glycine_rcpt"/>
</dbReference>
<dbReference type="SUPFAM" id="SSF90112">
    <property type="entry name" value="Neurotransmitter-gated ion-channel transmembrane pore"/>
    <property type="match status" value="1"/>
</dbReference>
<keyword evidence="7 16" id="KW-0406">Ion transport</keyword>
<dbReference type="InterPro" id="IPR006202">
    <property type="entry name" value="Neur_chan_lig-bd"/>
</dbReference>
<evidence type="ECO:0000313" key="20">
    <source>
        <dbReference type="Proteomes" id="UP001347796"/>
    </source>
</evidence>
<dbReference type="CDD" id="cd18987">
    <property type="entry name" value="LGIC_ECD_anion"/>
    <property type="match status" value="1"/>
</dbReference>